<dbReference type="Proteomes" id="UP000245956">
    <property type="component" value="Unassembled WGS sequence"/>
</dbReference>
<keyword evidence="5" id="KW-1185">Reference proteome</keyword>
<dbReference type="AlphaFoldDB" id="A0A2U3DZ28"/>
<evidence type="ECO:0000313" key="3">
    <source>
        <dbReference type="EMBL" id="PWI67515.1"/>
    </source>
</evidence>
<name>A0A2U3DZ28_PURLI</name>
<reference evidence="3 4" key="2">
    <citation type="journal article" date="2016" name="Front. Microbiol.">
        <title>Genome and transcriptome sequences reveal the specific parasitism of the nematophagous Purpureocillium lilacinum 36-1.</title>
        <authorList>
            <person name="Xie J."/>
            <person name="Li S."/>
            <person name="Mo C."/>
            <person name="Xiao X."/>
            <person name="Peng D."/>
            <person name="Wang G."/>
            <person name="Xiao Y."/>
        </authorList>
    </citation>
    <scope>NUCLEOTIDE SEQUENCE [LARGE SCALE GENOMIC DNA]</scope>
    <source>
        <strain evidence="3 4">36-1</strain>
    </source>
</reference>
<feature type="compositionally biased region" description="Basic and acidic residues" evidence="1">
    <location>
        <begin position="256"/>
        <end position="266"/>
    </location>
</feature>
<comment type="caution">
    <text evidence="3">The sequence shown here is derived from an EMBL/GenBank/DDBJ whole genome shotgun (WGS) entry which is preliminary data.</text>
</comment>
<feature type="compositionally biased region" description="Low complexity" evidence="1">
    <location>
        <begin position="312"/>
        <end position="322"/>
    </location>
</feature>
<organism evidence="3 4">
    <name type="scientific">Purpureocillium lilacinum</name>
    <name type="common">Paecilomyces lilacinus</name>
    <dbReference type="NCBI Taxonomy" id="33203"/>
    <lineage>
        <taxon>Eukaryota</taxon>
        <taxon>Fungi</taxon>
        <taxon>Dikarya</taxon>
        <taxon>Ascomycota</taxon>
        <taxon>Pezizomycotina</taxon>
        <taxon>Sordariomycetes</taxon>
        <taxon>Hypocreomycetidae</taxon>
        <taxon>Hypocreales</taxon>
        <taxon>Ophiocordycipitaceae</taxon>
        <taxon>Purpureocillium</taxon>
    </lineage>
</organism>
<dbReference type="EMBL" id="LCWV01000018">
    <property type="protein sequence ID" value="PWI67515.1"/>
    <property type="molecule type" value="Genomic_DNA"/>
</dbReference>
<dbReference type="Pfam" id="PF10295">
    <property type="entry name" value="DUF2406"/>
    <property type="match status" value="1"/>
</dbReference>
<feature type="compositionally biased region" description="Polar residues" evidence="1">
    <location>
        <begin position="291"/>
        <end position="302"/>
    </location>
</feature>
<evidence type="ECO:0000313" key="4">
    <source>
        <dbReference type="Proteomes" id="UP000245956"/>
    </source>
</evidence>
<feature type="region of interest" description="Disordered" evidence="1">
    <location>
        <begin position="246"/>
        <end position="266"/>
    </location>
</feature>
<reference evidence="2 5" key="4">
    <citation type="journal article" date="2024" name="Microbiol. Resour. Announc.">
        <title>Genome annotations for the ascomycete fungi Trichoderma harzianum, Trichoderma aggressivum, and Purpureocillium lilacinum.</title>
        <authorList>
            <person name="Beijen E.P.W."/>
            <person name="Ohm R.A."/>
        </authorList>
    </citation>
    <scope>NUCLEOTIDE SEQUENCE [LARGE SCALE GENOMIC DNA]</scope>
    <source>
        <strain evidence="2 5">CBS 150709</strain>
    </source>
</reference>
<dbReference type="InterPro" id="IPR018809">
    <property type="entry name" value="DUF2406"/>
</dbReference>
<feature type="compositionally biased region" description="Low complexity" evidence="1">
    <location>
        <begin position="7"/>
        <end position="41"/>
    </location>
</feature>
<feature type="region of interest" description="Disordered" evidence="1">
    <location>
        <begin position="159"/>
        <end position="212"/>
    </location>
</feature>
<reference evidence="2" key="3">
    <citation type="submission" date="2023-11" db="EMBL/GenBank/DDBJ databases">
        <authorList>
            <person name="Beijen E."/>
            <person name="Ohm R.A."/>
        </authorList>
    </citation>
    <scope>NUCLEOTIDE SEQUENCE</scope>
    <source>
        <strain evidence="2">CBS 150709</strain>
    </source>
</reference>
<dbReference type="PANTHER" id="PTHR28186:SF1">
    <property type="entry name" value="MEIOTICALLY UP-REGULATED GENE 9 PROTEIN"/>
    <property type="match status" value="1"/>
</dbReference>
<protein>
    <submittedName>
        <fullName evidence="3">Uncharacterized protein</fullName>
    </submittedName>
</protein>
<accession>A0A2U3DZ28</accession>
<reference evidence="3" key="1">
    <citation type="submission" date="2015-05" db="EMBL/GenBank/DDBJ databases">
        <authorList>
            <person name="Wang D.B."/>
            <person name="Wang M."/>
        </authorList>
    </citation>
    <scope>NUCLEOTIDE SEQUENCE</scope>
    <source>
        <strain evidence="3">36-1</strain>
    </source>
</reference>
<feature type="compositionally biased region" description="Basic and acidic residues" evidence="1">
    <location>
        <begin position="125"/>
        <end position="135"/>
    </location>
</feature>
<evidence type="ECO:0000313" key="2">
    <source>
        <dbReference type="EMBL" id="KAK4088679.1"/>
    </source>
</evidence>
<feature type="compositionally biased region" description="Low complexity" evidence="1">
    <location>
        <begin position="368"/>
        <end position="380"/>
    </location>
</feature>
<proteinExistence type="predicted"/>
<dbReference type="EMBL" id="JAWRVI010000023">
    <property type="protein sequence ID" value="KAK4088679.1"/>
    <property type="molecule type" value="Genomic_DNA"/>
</dbReference>
<evidence type="ECO:0000313" key="5">
    <source>
        <dbReference type="Proteomes" id="UP001287286"/>
    </source>
</evidence>
<gene>
    <name evidence="3" type="ORF">PCL_02869</name>
    <name evidence="2" type="ORF">Purlil1_6890</name>
</gene>
<evidence type="ECO:0000256" key="1">
    <source>
        <dbReference type="SAM" id="MobiDB-lite"/>
    </source>
</evidence>
<feature type="region of interest" description="Disordered" evidence="1">
    <location>
        <begin position="287"/>
        <end position="383"/>
    </location>
</feature>
<feature type="compositionally biased region" description="Polar residues" evidence="1">
    <location>
        <begin position="164"/>
        <end position="178"/>
    </location>
</feature>
<feature type="compositionally biased region" description="Polar residues" evidence="1">
    <location>
        <begin position="189"/>
        <end position="200"/>
    </location>
</feature>
<feature type="compositionally biased region" description="Basic and acidic residues" evidence="1">
    <location>
        <begin position="67"/>
        <end position="84"/>
    </location>
</feature>
<feature type="region of interest" description="Disordered" evidence="1">
    <location>
        <begin position="114"/>
        <end position="135"/>
    </location>
</feature>
<dbReference type="Proteomes" id="UP001287286">
    <property type="component" value="Unassembled WGS sequence"/>
</dbReference>
<feature type="region of interest" description="Disordered" evidence="1">
    <location>
        <begin position="1"/>
        <end position="90"/>
    </location>
</feature>
<sequence>MASPPEQYHYPSAQPPQQQQQRLVQQQQHPQLQYSQPSQQQTTSRAKPRSFSFRSDKSHHSGGSKSDFYETHEEKEARRLHTKADPSLAINEAEPSTVAAMMTQTSHVPLRSMQHKDTWGNPISDPDKSNPTRSRWERPLDTIRSFEAAIDGGYNRKSMYRSGMGSSQTSPDPTAYQKTDTDSVAAWNKRNSFHPQNQPRFPQDSYYGSRPTSFRAESSYGAMTPGANRNSYYDAQGYGGGYGNGNGNGNGYGRPNPRERAQRMHSEGHYQTYGREQQNIYPMPHKDRSYETVTSAAQSGNSDAAGYQTDPTSSDNSSIDRTSSAKRQEPTNDYGIGFNQAQTYHSPNFSVGLGANSGNSHPLPPAPALQQQQQHGAAPAVPRKQTQNILNARDGYGDFDDDVSFVHEPDCPQYRDFGRIYLKAANRWGFSCRGVSVAVPVDDDTISVQGDGAHRSPRWRRPGTYVYDTLYAALGLNHFLRAQGEDGILARST</sequence>
<dbReference type="PANTHER" id="PTHR28186">
    <property type="entry name" value="MEIOTICALLY UP-REGULATED GENE 9 PROTEIN"/>
    <property type="match status" value="1"/>
</dbReference>
<feature type="compositionally biased region" description="Polar residues" evidence="1">
    <location>
        <begin position="339"/>
        <end position="349"/>
    </location>
</feature>